<dbReference type="InterPro" id="IPR012910">
    <property type="entry name" value="Plug_dom"/>
</dbReference>
<reference evidence="12 13" key="1">
    <citation type="submission" date="2019-01" db="EMBL/GenBank/DDBJ databases">
        <title>Complete genome sequencing of Aequorivita sp. H23M31.</title>
        <authorList>
            <person name="Bae J.-W."/>
        </authorList>
    </citation>
    <scope>NUCLEOTIDE SEQUENCE [LARGE SCALE GENOMIC DNA]</scope>
    <source>
        <strain evidence="12 13">H23M31</strain>
    </source>
</reference>
<protein>
    <submittedName>
        <fullName evidence="12">TonB-dependent receptor</fullName>
    </submittedName>
</protein>
<dbReference type="Proteomes" id="UP000285517">
    <property type="component" value="Chromosome"/>
</dbReference>
<accession>A0A410G178</accession>
<evidence type="ECO:0000256" key="7">
    <source>
        <dbReference type="PROSITE-ProRule" id="PRU01360"/>
    </source>
</evidence>
<dbReference type="Pfam" id="PF13715">
    <property type="entry name" value="CarbopepD_reg_2"/>
    <property type="match status" value="1"/>
</dbReference>
<dbReference type="InterPro" id="IPR037066">
    <property type="entry name" value="Plug_dom_sf"/>
</dbReference>
<comment type="similarity">
    <text evidence="7">Belongs to the TonB-dependent receptor family.</text>
</comment>
<keyword evidence="13" id="KW-1185">Reference proteome</keyword>
<proteinExistence type="inferred from homology"/>
<dbReference type="Gene3D" id="2.170.130.10">
    <property type="entry name" value="TonB-dependent receptor, plug domain"/>
    <property type="match status" value="1"/>
</dbReference>
<evidence type="ECO:0000256" key="1">
    <source>
        <dbReference type="ARBA" id="ARBA00004571"/>
    </source>
</evidence>
<dbReference type="EMBL" id="CP034951">
    <property type="protein sequence ID" value="QAA81011.1"/>
    <property type="molecule type" value="Genomic_DNA"/>
</dbReference>
<evidence type="ECO:0000259" key="11">
    <source>
        <dbReference type="Pfam" id="PF14905"/>
    </source>
</evidence>
<dbReference type="PANTHER" id="PTHR40980:SF4">
    <property type="entry name" value="TONB-DEPENDENT RECEPTOR-LIKE BETA-BARREL DOMAIN-CONTAINING PROTEIN"/>
    <property type="match status" value="1"/>
</dbReference>
<dbReference type="PROSITE" id="PS52016">
    <property type="entry name" value="TONB_DEPENDENT_REC_3"/>
    <property type="match status" value="1"/>
</dbReference>
<evidence type="ECO:0000256" key="9">
    <source>
        <dbReference type="SAM" id="SignalP"/>
    </source>
</evidence>
<dbReference type="InterPro" id="IPR039426">
    <property type="entry name" value="TonB-dep_rcpt-like"/>
</dbReference>
<dbReference type="KEGG" id="aev:EI546_04380"/>
<evidence type="ECO:0000313" key="13">
    <source>
        <dbReference type="Proteomes" id="UP000285517"/>
    </source>
</evidence>
<feature type="region of interest" description="Disordered" evidence="8">
    <location>
        <begin position="812"/>
        <end position="832"/>
    </location>
</feature>
<feature type="domain" description="TonB-dependent receptor plug" evidence="10">
    <location>
        <begin position="143"/>
        <end position="222"/>
    </location>
</feature>
<dbReference type="InterPro" id="IPR036942">
    <property type="entry name" value="Beta-barrel_TonB_sf"/>
</dbReference>
<organism evidence="12 13">
    <name type="scientific">Aequorivita ciconiae</name>
    <dbReference type="NCBI Taxonomy" id="2494375"/>
    <lineage>
        <taxon>Bacteria</taxon>
        <taxon>Pseudomonadati</taxon>
        <taxon>Bacteroidota</taxon>
        <taxon>Flavobacteriia</taxon>
        <taxon>Flavobacteriales</taxon>
        <taxon>Flavobacteriaceae</taxon>
        <taxon>Aequorivita</taxon>
    </lineage>
</organism>
<keyword evidence="12" id="KW-0675">Receptor</keyword>
<feature type="signal peptide" evidence="9">
    <location>
        <begin position="1"/>
        <end position="18"/>
    </location>
</feature>
<dbReference type="Pfam" id="PF07715">
    <property type="entry name" value="Plug"/>
    <property type="match status" value="1"/>
</dbReference>
<evidence type="ECO:0000256" key="3">
    <source>
        <dbReference type="ARBA" id="ARBA00022452"/>
    </source>
</evidence>
<keyword evidence="6 7" id="KW-0998">Cell outer membrane</keyword>
<evidence type="ECO:0000313" key="12">
    <source>
        <dbReference type="EMBL" id="QAA81011.1"/>
    </source>
</evidence>
<dbReference type="Gene3D" id="2.40.170.20">
    <property type="entry name" value="TonB-dependent receptor, beta-barrel domain"/>
    <property type="match status" value="1"/>
</dbReference>
<keyword evidence="3 7" id="KW-1134">Transmembrane beta strand</keyword>
<dbReference type="SUPFAM" id="SSF49464">
    <property type="entry name" value="Carboxypeptidase regulatory domain-like"/>
    <property type="match status" value="1"/>
</dbReference>
<dbReference type="GO" id="GO:0009279">
    <property type="term" value="C:cell outer membrane"/>
    <property type="evidence" value="ECO:0007669"/>
    <property type="project" value="UniProtKB-SubCell"/>
</dbReference>
<dbReference type="OrthoDB" id="8764943at2"/>
<feature type="chain" id="PRO_5018975021" evidence="9">
    <location>
        <begin position="19"/>
        <end position="832"/>
    </location>
</feature>
<comment type="subcellular location">
    <subcellularLocation>
        <location evidence="1 7">Cell outer membrane</location>
        <topology evidence="1 7">Multi-pass membrane protein</topology>
    </subcellularLocation>
</comment>
<evidence type="ECO:0000256" key="2">
    <source>
        <dbReference type="ARBA" id="ARBA00022448"/>
    </source>
</evidence>
<dbReference type="Gene3D" id="2.60.40.1120">
    <property type="entry name" value="Carboxypeptidase-like, regulatory domain"/>
    <property type="match status" value="1"/>
</dbReference>
<evidence type="ECO:0000256" key="5">
    <source>
        <dbReference type="ARBA" id="ARBA00023136"/>
    </source>
</evidence>
<dbReference type="PANTHER" id="PTHR40980">
    <property type="entry name" value="PLUG DOMAIN-CONTAINING PROTEIN"/>
    <property type="match status" value="1"/>
</dbReference>
<evidence type="ECO:0000256" key="6">
    <source>
        <dbReference type="ARBA" id="ARBA00023237"/>
    </source>
</evidence>
<dbReference type="AlphaFoldDB" id="A0A410G178"/>
<dbReference type="InterPro" id="IPR041700">
    <property type="entry name" value="OMP_b-brl_3"/>
</dbReference>
<dbReference type="SUPFAM" id="SSF56935">
    <property type="entry name" value="Porins"/>
    <property type="match status" value="1"/>
</dbReference>
<dbReference type="InterPro" id="IPR008969">
    <property type="entry name" value="CarboxyPept-like_regulatory"/>
</dbReference>
<evidence type="ECO:0000256" key="8">
    <source>
        <dbReference type="SAM" id="MobiDB-lite"/>
    </source>
</evidence>
<gene>
    <name evidence="12" type="ORF">EI546_04380</name>
</gene>
<evidence type="ECO:0000259" key="10">
    <source>
        <dbReference type="Pfam" id="PF07715"/>
    </source>
</evidence>
<sequence length="832" mass="93835">MRFLFSLLLILSSLSIVAQQSEKKQVTVKGKILEEGTNYPLEYATVSFTDENGKIVTGGITDTEGHYNIKVPAGIYTVKYEFISYKTKSLKNTNLTENTTLPTISLAMDSASLDEVVVRAETTEVQIRLDKKVYNIGKDLTSGGATVSDALNNVPSVTVDVDGTIALRGSENVKILINGKPSAIAGFGSTDALRQLPAEAIERVEVITSPSARYDAEGTAGILNIILKKEKTLGLNGSLSSSLGVPLNSSVSGNINLRTDRFNIFNTTGVYYRNAPGKASYDNRYFSRTYVNNMGDTITSPPPFPRITEDRRYQRESQGFNTNLGIEYFLTDKSSITASTFYRSGNSDDETKNKTSNYRDNQIVEDNLRTDNRERDNSTLQFALNYENKFNDKGHKLTADLQYENSKNNENSFIRDMRIFPDSELLPSEMVTTDAKEKDYLAQADYVLPIGENAQFEAGYRGNFNKTTTDYLLEQEIGTSGIYERNDSLSNIFSYEQNVNALYSQYGNKFGKFSFLVGLRLENTIMKGKLEAENIADDMPFDLNFDKNYTGLFPTVNLTYELKENENITLGYNRRINRPRQWFLNPFPSRSSEANVYQGNPDLDPAYASAFDLGYLKRWNKLTLTSSIYYQYETDAFERIQEETGEFTQSGVSIIRSLPINLSTNQRYGFELGLLYNPARWITLNGSFNYYKFKSEGFFNGVDYGTESASYFGRFSSKIKLPSKIDWQTNAFYRGPSQNSQTKSDGMLSVDMALSKDIINDNATLALNVSDLFNTRKRSSFTTTDTFTSESEFQWRPRSISMSFTYRFNQPKRMRPRGQRGGGMEDEGGFEG</sequence>
<keyword evidence="9" id="KW-0732">Signal</keyword>
<dbReference type="RefSeq" id="WP_128249404.1">
    <property type="nucleotide sequence ID" value="NZ_CP034951.1"/>
</dbReference>
<evidence type="ECO:0000256" key="4">
    <source>
        <dbReference type="ARBA" id="ARBA00022692"/>
    </source>
</evidence>
<keyword evidence="2 7" id="KW-0813">Transport</keyword>
<dbReference type="Pfam" id="PF14905">
    <property type="entry name" value="OMP_b-brl_3"/>
    <property type="match status" value="1"/>
</dbReference>
<keyword evidence="4 7" id="KW-0812">Transmembrane</keyword>
<feature type="domain" description="Outer membrane protein beta-barrel" evidence="11">
    <location>
        <begin position="389"/>
        <end position="806"/>
    </location>
</feature>
<name>A0A410G178_9FLAO</name>
<keyword evidence="5 7" id="KW-0472">Membrane</keyword>